<dbReference type="STRING" id="526227.Mesil_0999"/>
<dbReference type="Proteomes" id="UP000001916">
    <property type="component" value="Chromosome"/>
</dbReference>
<gene>
    <name evidence="6" type="ordered locus">Mesil_0999</name>
</gene>
<dbReference type="PANTHER" id="PTHR31756">
    <property type="entry name" value="PYRUVATE, PHOSPHATE DIKINASE REGULATORY PROTEIN 1, CHLOROPLASTIC"/>
    <property type="match status" value="1"/>
</dbReference>
<dbReference type="GO" id="GO:0004674">
    <property type="term" value="F:protein serine/threonine kinase activity"/>
    <property type="evidence" value="ECO:0007669"/>
    <property type="project" value="UniProtKB-UniRule"/>
</dbReference>
<evidence type="ECO:0000256" key="2">
    <source>
        <dbReference type="ARBA" id="ARBA00022679"/>
    </source>
</evidence>
<dbReference type="OrthoDB" id="9782201at2"/>
<dbReference type="KEGG" id="msv:Mesil_0999"/>
<accession>D7BCM1</accession>
<comment type="catalytic activity">
    <reaction evidence="5">
        <text>[pyruvate, water dikinase]-phosphate + phosphate + H(+) = [pyruvate, water dikinase] + diphosphate</text>
        <dbReference type="Rhea" id="RHEA:48580"/>
        <dbReference type="Rhea" id="RHEA-COMP:11425"/>
        <dbReference type="Rhea" id="RHEA-COMP:11426"/>
        <dbReference type="ChEBI" id="CHEBI:15378"/>
        <dbReference type="ChEBI" id="CHEBI:33019"/>
        <dbReference type="ChEBI" id="CHEBI:43176"/>
        <dbReference type="ChEBI" id="CHEBI:43474"/>
        <dbReference type="ChEBI" id="CHEBI:68546"/>
        <dbReference type="EC" id="2.7.4.28"/>
    </reaction>
</comment>
<evidence type="ECO:0000313" key="7">
    <source>
        <dbReference type="Proteomes" id="UP000001916"/>
    </source>
</evidence>
<dbReference type="GO" id="GO:0016776">
    <property type="term" value="F:phosphotransferase activity, phosphate group as acceptor"/>
    <property type="evidence" value="ECO:0007669"/>
    <property type="project" value="UniProtKB-UniRule"/>
</dbReference>
<keyword evidence="2 5" id="KW-0808">Transferase</keyword>
<keyword evidence="3 5" id="KW-0547">Nucleotide-binding</keyword>
<keyword evidence="7" id="KW-1185">Reference proteome</keyword>
<organism evidence="6 7">
    <name type="scientific">Allomeiothermus silvanus (strain ATCC 700542 / DSM 9946 / NBRC 106475 / NCIMB 13440 / VI-R2)</name>
    <name type="common">Thermus silvanus</name>
    <dbReference type="NCBI Taxonomy" id="526227"/>
    <lineage>
        <taxon>Bacteria</taxon>
        <taxon>Thermotogati</taxon>
        <taxon>Deinococcota</taxon>
        <taxon>Deinococci</taxon>
        <taxon>Thermales</taxon>
        <taxon>Thermaceae</taxon>
        <taxon>Allomeiothermus</taxon>
    </lineage>
</organism>
<dbReference type="InterPro" id="IPR005177">
    <property type="entry name" value="Kinase-pyrophosphorylase"/>
</dbReference>
<dbReference type="PANTHER" id="PTHR31756:SF3">
    <property type="entry name" value="PYRUVATE, PHOSPHATE DIKINASE REGULATORY PROTEIN 1, CHLOROPLASTIC"/>
    <property type="match status" value="1"/>
</dbReference>
<comment type="function">
    <text evidence="5">Bifunctional serine/threonine kinase and phosphorylase involved in the regulation of the phosphoenolpyruvate synthase (PEPS) by catalyzing its phosphorylation/dephosphorylation.</text>
</comment>
<dbReference type="HOGENOM" id="CLU_046206_1_0_0"/>
<dbReference type="NCBIfam" id="NF003742">
    <property type="entry name" value="PRK05339.1"/>
    <property type="match status" value="1"/>
</dbReference>
<dbReference type="EMBL" id="CP002042">
    <property type="protein sequence ID" value="ADH62906.1"/>
    <property type="molecule type" value="Genomic_DNA"/>
</dbReference>
<dbReference type="RefSeq" id="WP_013157488.1">
    <property type="nucleotide sequence ID" value="NC_014212.1"/>
</dbReference>
<sequence length="273" mass="30110">MPNRTVFIVSDHTGITAESVARSLLAHFEGVTFEYQARPFTDTEAEIEAIVAEIRLVHEAQGVRPIVFSTLTNPALSALLERAPALVFDLFRPYLSVLEAELGSHPQPRVGRFHSIGDAGVYFSRIDAVDFALATDDGLGSKHYAQAEVILVGVSRAGKTPTCLFLGLQYGVRAANYPLAEGDFERLTLPGVLQPFRSKIFGLTIDPLRLHKIRTARKPGSRYATLEQCRYEVMQAELLFKNNGIRYFDTTTSSIEEIATTIVQNAGLARRLG</sequence>
<dbReference type="AlphaFoldDB" id="D7BCM1"/>
<evidence type="ECO:0000256" key="5">
    <source>
        <dbReference type="HAMAP-Rule" id="MF_01062"/>
    </source>
</evidence>
<evidence type="ECO:0000256" key="1">
    <source>
        <dbReference type="ARBA" id="ARBA00022527"/>
    </source>
</evidence>
<comment type="catalytic activity">
    <reaction evidence="5">
        <text>[pyruvate, water dikinase] + ADP = [pyruvate, water dikinase]-phosphate + AMP + H(+)</text>
        <dbReference type="Rhea" id="RHEA:46020"/>
        <dbReference type="Rhea" id="RHEA-COMP:11425"/>
        <dbReference type="Rhea" id="RHEA-COMP:11426"/>
        <dbReference type="ChEBI" id="CHEBI:15378"/>
        <dbReference type="ChEBI" id="CHEBI:43176"/>
        <dbReference type="ChEBI" id="CHEBI:68546"/>
        <dbReference type="ChEBI" id="CHEBI:456215"/>
        <dbReference type="ChEBI" id="CHEBI:456216"/>
        <dbReference type="EC" id="2.7.11.33"/>
    </reaction>
</comment>
<dbReference type="HAMAP" id="MF_01062">
    <property type="entry name" value="PSRP"/>
    <property type="match status" value="1"/>
</dbReference>
<dbReference type="GO" id="GO:0043531">
    <property type="term" value="F:ADP binding"/>
    <property type="evidence" value="ECO:0007669"/>
    <property type="project" value="UniProtKB-UniRule"/>
</dbReference>
<dbReference type="eggNOG" id="COG1806">
    <property type="taxonomic scope" value="Bacteria"/>
</dbReference>
<dbReference type="InterPro" id="IPR026530">
    <property type="entry name" value="PSRP"/>
</dbReference>
<dbReference type="GO" id="GO:0005524">
    <property type="term" value="F:ATP binding"/>
    <property type="evidence" value="ECO:0007669"/>
    <property type="project" value="InterPro"/>
</dbReference>
<keyword evidence="4 5" id="KW-0418">Kinase</keyword>
<comment type="similarity">
    <text evidence="5">Belongs to the pyruvate, phosphate/water dikinase regulatory protein family. PSRP subfamily.</text>
</comment>
<feature type="binding site" evidence="5">
    <location>
        <begin position="153"/>
        <end position="160"/>
    </location>
    <ligand>
        <name>ADP</name>
        <dbReference type="ChEBI" id="CHEBI:456216"/>
    </ligand>
</feature>
<evidence type="ECO:0000256" key="3">
    <source>
        <dbReference type="ARBA" id="ARBA00022741"/>
    </source>
</evidence>
<dbReference type="EC" id="2.7.11.33" evidence="5"/>
<keyword evidence="1 5" id="KW-0723">Serine/threonine-protein kinase</keyword>
<protein>
    <recommendedName>
        <fullName evidence="5">Putative phosphoenolpyruvate synthase regulatory protein</fullName>
        <shortName evidence="5">PEP synthase regulatory protein</shortName>
        <shortName evidence="5">PSRP</shortName>
        <ecNumber evidence="5">2.7.11.33</ecNumber>
        <ecNumber evidence="5">2.7.4.28</ecNumber>
    </recommendedName>
    <alternativeName>
        <fullName evidence="5">Pyruvate, water dikinase regulatory protein</fullName>
    </alternativeName>
</protein>
<evidence type="ECO:0000313" key="6">
    <source>
        <dbReference type="EMBL" id="ADH62906.1"/>
    </source>
</evidence>
<reference evidence="6 7" key="1">
    <citation type="journal article" date="2010" name="Stand. Genomic Sci.">
        <title>Complete genome sequence of Meiothermus silvanus type strain (VI-R2).</title>
        <authorList>
            <person name="Sikorski J."/>
            <person name="Tindall B.J."/>
            <person name="Lowry S."/>
            <person name="Lucas S."/>
            <person name="Nolan M."/>
            <person name="Copeland A."/>
            <person name="Glavina Del Rio T."/>
            <person name="Tice H."/>
            <person name="Cheng J.F."/>
            <person name="Han C."/>
            <person name="Pitluck S."/>
            <person name="Liolios K."/>
            <person name="Ivanova N."/>
            <person name="Mavromatis K."/>
            <person name="Mikhailova N."/>
            <person name="Pati A."/>
            <person name="Goodwin L."/>
            <person name="Chen A."/>
            <person name="Palaniappan K."/>
            <person name="Land M."/>
            <person name="Hauser L."/>
            <person name="Chang Y.J."/>
            <person name="Jeffries C.D."/>
            <person name="Rohde M."/>
            <person name="Goker M."/>
            <person name="Woyke T."/>
            <person name="Bristow J."/>
            <person name="Eisen J.A."/>
            <person name="Markowitz V."/>
            <person name="Hugenholtz P."/>
            <person name="Kyrpides N.C."/>
            <person name="Klenk H.P."/>
            <person name="Lapidus A."/>
        </authorList>
    </citation>
    <scope>NUCLEOTIDE SEQUENCE [LARGE SCALE GENOMIC DNA]</scope>
    <source>
        <strain evidence="7">ATCC 700542 / DSM 9946 / VI-R2</strain>
    </source>
</reference>
<dbReference type="Pfam" id="PF03618">
    <property type="entry name" value="Kinase-PPPase"/>
    <property type="match status" value="1"/>
</dbReference>
<proteinExistence type="inferred from homology"/>
<evidence type="ECO:0000256" key="4">
    <source>
        <dbReference type="ARBA" id="ARBA00022777"/>
    </source>
</evidence>
<name>D7BCM1_ALLS1</name>
<dbReference type="EC" id="2.7.4.28" evidence="5"/>